<name>A0A081BQP7_9BACT</name>
<evidence type="ECO:0008006" key="3">
    <source>
        <dbReference type="Google" id="ProtNLM"/>
    </source>
</evidence>
<dbReference type="EMBL" id="DF820460">
    <property type="protein sequence ID" value="GAK53728.1"/>
    <property type="molecule type" value="Genomic_DNA"/>
</dbReference>
<proteinExistence type="predicted"/>
<accession>A0A081BQP7</accession>
<dbReference type="AlphaFoldDB" id="A0A081BQP7"/>
<dbReference type="HOGENOM" id="CLU_121823_6_0_0"/>
<protein>
    <recommendedName>
        <fullName evidence="3">Transcriptional modulator of MazE/toxin, MazF</fullName>
    </recommendedName>
</protein>
<reference evidence="1" key="1">
    <citation type="journal article" date="2015" name="PeerJ">
        <title>First genomic representation of candidate bacterial phylum KSB3 points to enhanced environmental sensing as a trigger of wastewater bulking.</title>
        <authorList>
            <person name="Sekiguchi Y."/>
            <person name="Ohashi A."/>
            <person name="Parks D.H."/>
            <person name="Yamauchi T."/>
            <person name="Tyson G.W."/>
            <person name="Hugenholtz P."/>
        </authorList>
    </citation>
    <scope>NUCLEOTIDE SEQUENCE [LARGE SCALE GENOMIC DNA]</scope>
</reference>
<dbReference type="InterPro" id="IPR011067">
    <property type="entry name" value="Plasmid_toxin/cell-grow_inhib"/>
</dbReference>
<keyword evidence="2" id="KW-1185">Reference proteome</keyword>
<dbReference type="Proteomes" id="UP000030700">
    <property type="component" value="Unassembled WGS sequence"/>
</dbReference>
<dbReference type="Pfam" id="PF02452">
    <property type="entry name" value="PemK_toxin"/>
    <property type="match status" value="1"/>
</dbReference>
<dbReference type="GO" id="GO:0003677">
    <property type="term" value="F:DNA binding"/>
    <property type="evidence" value="ECO:0007669"/>
    <property type="project" value="InterPro"/>
</dbReference>
<dbReference type="SUPFAM" id="SSF50118">
    <property type="entry name" value="Cell growth inhibitor/plasmid maintenance toxic component"/>
    <property type="match status" value="1"/>
</dbReference>
<evidence type="ECO:0000313" key="2">
    <source>
        <dbReference type="Proteomes" id="UP000030700"/>
    </source>
</evidence>
<sequence length="110" mass="11921">MGAFIKGDIVVVPFPFSDLTNHKKRPALVLATMTGDDVILCQITSKSVADAYALPLSDADLAQGALQQESNIRPNRLFTADSRIIVRRVGVLAPPTLHDALERVIRLLTA</sequence>
<dbReference type="STRING" id="1499966.U14_05002"/>
<organism evidence="1">
    <name type="scientific">Candidatus Moduliflexus flocculans</name>
    <dbReference type="NCBI Taxonomy" id="1499966"/>
    <lineage>
        <taxon>Bacteria</taxon>
        <taxon>Candidatus Moduliflexota</taxon>
        <taxon>Candidatus Moduliflexia</taxon>
        <taxon>Candidatus Moduliflexales</taxon>
        <taxon>Candidatus Moduliflexaceae</taxon>
    </lineage>
</organism>
<gene>
    <name evidence="1" type="ORF">U14_05002</name>
</gene>
<dbReference type="InterPro" id="IPR003477">
    <property type="entry name" value="PemK-like"/>
</dbReference>
<evidence type="ECO:0000313" key="1">
    <source>
        <dbReference type="EMBL" id="GAK53728.1"/>
    </source>
</evidence>
<dbReference type="Gene3D" id="2.30.30.110">
    <property type="match status" value="1"/>
</dbReference>